<keyword evidence="5" id="KW-1185">Reference proteome</keyword>
<organism evidence="4 5">
    <name type="scientific">Panicum virgatum</name>
    <name type="common">Blackwell switchgrass</name>
    <dbReference type="NCBI Taxonomy" id="38727"/>
    <lineage>
        <taxon>Eukaryota</taxon>
        <taxon>Viridiplantae</taxon>
        <taxon>Streptophyta</taxon>
        <taxon>Embryophyta</taxon>
        <taxon>Tracheophyta</taxon>
        <taxon>Spermatophyta</taxon>
        <taxon>Magnoliopsida</taxon>
        <taxon>Liliopsida</taxon>
        <taxon>Poales</taxon>
        <taxon>Poaceae</taxon>
        <taxon>PACMAD clade</taxon>
        <taxon>Panicoideae</taxon>
        <taxon>Panicodae</taxon>
        <taxon>Paniceae</taxon>
        <taxon>Panicinae</taxon>
        <taxon>Panicum</taxon>
        <taxon>Panicum sect. Hiantes</taxon>
    </lineage>
</organism>
<keyword evidence="1" id="KW-0863">Zinc-finger</keyword>
<comment type="caution">
    <text evidence="4">The sequence shown here is derived from an EMBL/GenBank/DDBJ whole genome shotgun (WGS) entry which is preliminary data.</text>
</comment>
<dbReference type="AlphaFoldDB" id="A0A8T0PS32"/>
<name>A0A8T0PS32_PANVG</name>
<feature type="compositionally biased region" description="Basic residues" evidence="2">
    <location>
        <begin position="68"/>
        <end position="80"/>
    </location>
</feature>
<dbReference type="Proteomes" id="UP000823388">
    <property type="component" value="Chromosome 7N"/>
</dbReference>
<dbReference type="EMBL" id="CM029050">
    <property type="protein sequence ID" value="KAG2565191.1"/>
    <property type="molecule type" value="Genomic_DNA"/>
</dbReference>
<evidence type="ECO:0000313" key="5">
    <source>
        <dbReference type="Proteomes" id="UP000823388"/>
    </source>
</evidence>
<sequence>MGFKLLPPILKRAASRPRTRRFKGAEEGGSTKRRARCKRCGGFGHLQKTCNEPVPNPDAPPPAPMKPKCARKNPKMVHVKKASDSSKVAPSAPTKTSKKRKKLLRTIDEDIPSDEQDNPHDGQDNDVHKGPLTRARAQLLQDEVNLVLNECEHATTKNCLLPNGSAFLVLRFQEEAMGSLSK</sequence>
<keyword evidence="1" id="KW-0862">Zinc</keyword>
<dbReference type="PROSITE" id="PS50158">
    <property type="entry name" value="ZF_CCHC"/>
    <property type="match status" value="1"/>
</dbReference>
<feature type="region of interest" description="Disordered" evidence="2">
    <location>
        <begin position="1"/>
        <end position="129"/>
    </location>
</feature>
<feature type="compositionally biased region" description="Basic and acidic residues" evidence="2">
    <location>
        <begin position="117"/>
        <end position="129"/>
    </location>
</feature>
<dbReference type="GO" id="GO:0003676">
    <property type="term" value="F:nucleic acid binding"/>
    <property type="evidence" value="ECO:0007669"/>
    <property type="project" value="InterPro"/>
</dbReference>
<proteinExistence type="predicted"/>
<accession>A0A8T0PS32</accession>
<dbReference type="InterPro" id="IPR001878">
    <property type="entry name" value="Znf_CCHC"/>
</dbReference>
<dbReference type="GO" id="GO:0008270">
    <property type="term" value="F:zinc ion binding"/>
    <property type="evidence" value="ECO:0007669"/>
    <property type="project" value="UniProtKB-KW"/>
</dbReference>
<feature type="compositionally biased region" description="Pro residues" evidence="2">
    <location>
        <begin position="54"/>
        <end position="65"/>
    </location>
</feature>
<evidence type="ECO:0000259" key="3">
    <source>
        <dbReference type="PROSITE" id="PS50158"/>
    </source>
</evidence>
<feature type="domain" description="CCHC-type" evidence="3">
    <location>
        <begin position="36"/>
        <end position="52"/>
    </location>
</feature>
<reference evidence="4" key="1">
    <citation type="submission" date="2020-05" db="EMBL/GenBank/DDBJ databases">
        <title>WGS assembly of Panicum virgatum.</title>
        <authorList>
            <person name="Lovell J.T."/>
            <person name="Jenkins J."/>
            <person name="Shu S."/>
            <person name="Juenger T.E."/>
            <person name="Schmutz J."/>
        </authorList>
    </citation>
    <scope>NUCLEOTIDE SEQUENCE</scope>
    <source>
        <strain evidence="4">AP13</strain>
    </source>
</reference>
<protein>
    <recommendedName>
        <fullName evidence="3">CCHC-type domain-containing protein</fullName>
    </recommendedName>
</protein>
<keyword evidence="1" id="KW-0479">Metal-binding</keyword>
<evidence type="ECO:0000256" key="1">
    <source>
        <dbReference type="PROSITE-ProRule" id="PRU00047"/>
    </source>
</evidence>
<evidence type="ECO:0000256" key="2">
    <source>
        <dbReference type="SAM" id="MobiDB-lite"/>
    </source>
</evidence>
<feature type="compositionally biased region" description="Basic residues" evidence="2">
    <location>
        <begin position="13"/>
        <end position="22"/>
    </location>
</feature>
<gene>
    <name evidence="4" type="ORF">PVAP13_7NG014119</name>
</gene>
<evidence type="ECO:0000313" key="4">
    <source>
        <dbReference type="EMBL" id="KAG2565191.1"/>
    </source>
</evidence>